<feature type="transmembrane region" description="Helical" evidence="1">
    <location>
        <begin position="527"/>
        <end position="546"/>
    </location>
</feature>
<dbReference type="NCBIfam" id="NF046001">
    <property type="entry name" value="SecDF_plasm"/>
    <property type="match status" value="1"/>
</dbReference>
<dbReference type="SUPFAM" id="SSF82866">
    <property type="entry name" value="Multidrug efflux transporter AcrB transmembrane domain"/>
    <property type="match status" value="1"/>
</dbReference>
<evidence type="ECO:0000313" key="3">
    <source>
        <dbReference type="Proteomes" id="UP001460679"/>
    </source>
</evidence>
<feature type="transmembrane region" description="Helical" evidence="1">
    <location>
        <begin position="396"/>
        <end position="416"/>
    </location>
</feature>
<feature type="transmembrane region" description="Helical" evidence="1">
    <location>
        <begin position="469"/>
        <end position="495"/>
    </location>
</feature>
<protein>
    <recommendedName>
        <fullName evidence="4">Bifunctional preprotein translocase subunit SecD/SecF</fullName>
    </recommendedName>
</protein>
<feature type="transmembrane region" description="Helical" evidence="1">
    <location>
        <begin position="15"/>
        <end position="37"/>
    </location>
</feature>
<dbReference type="RefSeq" id="WP_205498635.1">
    <property type="nucleotide sequence ID" value="NZ_CP148066.1"/>
</dbReference>
<keyword evidence="1" id="KW-0472">Membrane</keyword>
<feature type="transmembrane region" description="Helical" evidence="1">
    <location>
        <begin position="640"/>
        <end position="661"/>
    </location>
</feature>
<dbReference type="Proteomes" id="UP001460679">
    <property type="component" value="Chromosome"/>
</dbReference>
<accession>A0ABZ2RQJ2</accession>
<reference evidence="2" key="1">
    <citation type="submission" date="2024-03" db="EMBL/GenBank/DDBJ databases">
        <title>Complete genome sequence of Mycoplasma gypis type strain B1/T1.</title>
        <authorList>
            <person name="Spergser J."/>
        </authorList>
    </citation>
    <scope>NUCLEOTIDE SEQUENCE [LARGE SCALE GENOMIC DNA]</scope>
    <source>
        <strain evidence="2">B1/T1</strain>
    </source>
</reference>
<dbReference type="EMBL" id="CP148066">
    <property type="protein sequence ID" value="WXL28660.1"/>
    <property type="molecule type" value="Genomic_DNA"/>
</dbReference>
<feature type="transmembrane region" description="Helical" evidence="1">
    <location>
        <begin position="755"/>
        <end position="772"/>
    </location>
</feature>
<keyword evidence="1" id="KW-1133">Transmembrane helix</keyword>
<keyword evidence="3" id="KW-1185">Reference proteome</keyword>
<feature type="transmembrane region" description="Helical" evidence="1">
    <location>
        <begin position="778"/>
        <end position="805"/>
    </location>
</feature>
<evidence type="ECO:0008006" key="4">
    <source>
        <dbReference type="Google" id="ProtNLM"/>
    </source>
</evidence>
<sequence>MNTEENKKNQNKKRWLISIFSTLLLVISVVISVFLGLNLDGKKTSSQFSNSAKVVLNIKKEVDSNLDEKQPLSNSQAYKTTQNYLQNGKVFSDVNLSFGNDAIALNISDTNETKTNEIINDLVKKSYLVITDGNGRPLFYKNHYFLAGSNENATLEKLLNGNEADYALPLENTPANWNTGQASNRVTLKLSELGNKEWNDLKEDYKNQQIYFWLNIQDFVNTAKTQYSEEWNAANQNPVNFAYVGNSRTPTLIEKPSQTNPTGKYAQPVLKKYGLNASKYLVTVASPSWYQNAKFGERKIYLFNDFNYYSNKELSSKVNFAYSPFKLELAGSYYVFGNKNNLTIFAIVFAVLFLIIGLYLIINYRIIGAIAFISLISVLIITFSIAINLGSIISPLMMFSLLMILFSTFVIINNSLSKFKNEIINKMNPAKAMVKAQKSSIFSSLDILFSFVVIAIIGLYASVLSVPTLASLIFLASVVAAIFAVGINDLIIYNLGSIEQFAIKPWMLSITKQPQIKWFNLNPKAKVTIFWTIITLIIIAFIAVLFKNGLNFNKSLNISSDLQNSFNYFIANDFSLAKAQEVANNLALKYPDVLISIHAQDINQYQYLVKISSSQTLDIQSFGFDNVKEFIWQKAGFAKLFGYSFIAIFVALILVAFYTLIRSGIISTLLLFVKVILSLTFVTIFMVLFQQQMDENILYIFFVTLVFATQGHLNDAMRIKELTHHDTALKNFILHEHELSLVTKQVFKEKVRSQSFALIIFLIALLVVSLKTQININLFIGLIIILGVNFFLDIKIMQILWNVLLIKKYQNKEKRIKNHYWSTSKVEEQEFVSINDFDK</sequence>
<feature type="transmembrane region" description="Helical" evidence="1">
    <location>
        <begin position="342"/>
        <end position="362"/>
    </location>
</feature>
<organism evidence="2 3">
    <name type="scientific">[Mycoplasma] gypis</name>
    <dbReference type="NCBI Taxonomy" id="92404"/>
    <lineage>
        <taxon>Bacteria</taxon>
        <taxon>Bacillati</taxon>
        <taxon>Mycoplasmatota</taxon>
        <taxon>Mycoplasmoidales</taxon>
        <taxon>Metamycoplasmataceae</taxon>
        <taxon>Metamycoplasma</taxon>
    </lineage>
</organism>
<feature type="transmembrane region" description="Helical" evidence="1">
    <location>
        <begin position="369"/>
        <end position="390"/>
    </location>
</feature>
<proteinExistence type="predicted"/>
<keyword evidence="1" id="KW-0812">Transmembrane</keyword>
<evidence type="ECO:0000256" key="1">
    <source>
        <dbReference type="SAM" id="Phobius"/>
    </source>
</evidence>
<name>A0ABZ2RQJ2_9BACT</name>
<feature type="transmembrane region" description="Helical" evidence="1">
    <location>
        <begin position="441"/>
        <end position="463"/>
    </location>
</feature>
<feature type="transmembrane region" description="Helical" evidence="1">
    <location>
        <begin position="696"/>
        <end position="713"/>
    </location>
</feature>
<feature type="transmembrane region" description="Helical" evidence="1">
    <location>
        <begin position="668"/>
        <end position="690"/>
    </location>
</feature>
<gene>
    <name evidence="2" type="ORF">WG616_01405</name>
</gene>
<evidence type="ECO:0000313" key="2">
    <source>
        <dbReference type="EMBL" id="WXL28660.1"/>
    </source>
</evidence>